<evidence type="ECO:0000313" key="5">
    <source>
        <dbReference type="Proteomes" id="UP000095333"/>
    </source>
</evidence>
<evidence type="ECO:0000313" key="3">
    <source>
        <dbReference type="EMBL" id="QEW36156.1"/>
    </source>
</evidence>
<organism evidence="2 5">
    <name type="scientific">Phocaeicola vulgatus</name>
    <name type="common">Bacteroides vulgatus</name>
    <dbReference type="NCBI Taxonomy" id="821"/>
    <lineage>
        <taxon>Bacteria</taxon>
        <taxon>Pseudomonadati</taxon>
        <taxon>Bacteroidota</taxon>
        <taxon>Bacteroidia</taxon>
        <taxon>Bacteroidales</taxon>
        <taxon>Bacteroidaceae</taxon>
        <taxon>Phocaeicola</taxon>
    </lineage>
</organism>
<dbReference type="EMBL" id="CP043529">
    <property type="protein sequence ID" value="QEW36156.1"/>
    <property type="molecule type" value="Genomic_DNA"/>
</dbReference>
<feature type="transmembrane region" description="Helical" evidence="1">
    <location>
        <begin position="20"/>
        <end position="38"/>
    </location>
</feature>
<feature type="transmembrane region" description="Helical" evidence="1">
    <location>
        <begin position="44"/>
        <end position="63"/>
    </location>
</feature>
<dbReference type="EMBL" id="CYZI01000019">
    <property type="protein sequence ID" value="CUO81762.1"/>
    <property type="molecule type" value="Genomic_DNA"/>
</dbReference>
<gene>
    <name evidence="4" type="ORF">DW783_19535</name>
    <name evidence="2" type="ORF">ERS852457_02846</name>
    <name evidence="3" type="ORF">VIC01_01676</name>
</gene>
<evidence type="ECO:0000313" key="2">
    <source>
        <dbReference type="EMBL" id="CUO81762.1"/>
    </source>
</evidence>
<proteinExistence type="predicted"/>
<evidence type="ECO:0000313" key="7">
    <source>
        <dbReference type="Proteomes" id="UP000326091"/>
    </source>
</evidence>
<sequence>MLNELGDIYQKMERGIRYTIVSLAACTIIVYPFLFMYISSFSSYTFVVQLMLATGTAGAYLSLTTLVSCPVQPPPYAVFVPIPVLAFGELIYLYLIESKGIQISLACYWTRFLVLYSSVAYFSILLLFAKICLGKITLGGKHCWQLLKKKVESCRR</sequence>
<evidence type="ECO:0000313" key="6">
    <source>
        <dbReference type="Proteomes" id="UP000283429"/>
    </source>
</evidence>
<reference evidence="3 7" key="3">
    <citation type="submission" date="2019-09" db="EMBL/GenBank/DDBJ databases">
        <title>Commensal-derived Metabolites Govern Vibrio cholerae Pathogenesis in Host.</title>
        <authorList>
            <person name="Yoon S.S."/>
            <person name="Yoon M.Y."/>
        </authorList>
    </citation>
    <scope>NUCLEOTIDE SEQUENCE [LARGE SCALE GENOMIC DNA]</scope>
    <source>
        <strain evidence="3 7">VIC01</strain>
    </source>
</reference>
<dbReference type="Proteomes" id="UP000326091">
    <property type="component" value="Chromosome"/>
</dbReference>
<keyword evidence="1" id="KW-0812">Transmembrane</keyword>
<accession>A0A174I3E8</accession>
<dbReference type="AlphaFoldDB" id="A0A174I3E8"/>
<evidence type="ECO:0000313" key="4">
    <source>
        <dbReference type="EMBL" id="RHD72639.1"/>
    </source>
</evidence>
<feature type="transmembrane region" description="Helical" evidence="1">
    <location>
        <begin position="108"/>
        <end position="129"/>
    </location>
</feature>
<name>A0A174I3E8_PHOVU</name>
<dbReference type="Proteomes" id="UP000283429">
    <property type="component" value="Unassembled WGS sequence"/>
</dbReference>
<reference evidence="2 5" key="1">
    <citation type="submission" date="2015-09" db="EMBL/GenBank/DDBJ databases">
        <authorList>
            <consortium name="Pathogen Informatics"/>
        </authorList>
    </citation>
    <scope>NUCLEOTIDE SEQUENCE [LARGE SCALE GENOMIC DNA]</scope>
    <source>
        <strain evidence="2 5">2789STDY5834842</strain>
    </source>
</reference>
<keyword evidence="1" id="KW-1133">Transmembrane helix</keyword>
<feature type="transmembrane region" description="Helical" evidence="1">
    <location>
        <begin position="75"/>
        <end position="96"/>
    </location>
</feature>
<evidence type="ECO:0000256" key="1">
    <source>
        <dbReference type="SAM" id="Phobius"/>
    </source>
</evidence>
<evidence type="ECO:0008006" key="8">
    <source>
        <dbReference type="Google" id="ProtNLM"/>
    </source>
</evidence>
<dbReference type="Proteomes" id="UP000095333">
    <property type="component" value="Unassembled WGS sequence"/>
</dbReference>
<protein>
    <recommendedName>
        <fullName evidence="8">Transmembrane protein</fullName>
    </recommendedName>
</protein>
<keyword evidence="1" id="KW-0472">Membrane</keyword>
<dbReference type="EMBL" id="QSJM01000080">
    <property type="protein sequence ID" value="RHD72639.1"/>
    <property type="molecule type" value="Genomic_DNA"/>
</dbReference>
<reference evidence="4 6" key="2">
    <citation type="submission" date="2018-08" db="EMBL/GenBank/DDBJ databases">
        <title>A genome reference for cultivated species of the human gut microbiota.</title>
        <authorList>
            <person name="Zou Y."/>
            <person name="Xue W."/>
            <person name="Luo G."/>
        </authorList>
    </citation>
    <scope>NUCLEOTIDE SEQUENCE [LARGE SCALE GENOMIC DNA]</scope>
    <source>
        <strain evidence="4 6">AM30-40</strain>
    </source>
</reference>